<accession>A0AA86SRV1</accession>
<keyword evidence="2" id="KW-1185">Reference proteome</keyword>
<evidence type="ECO:0000313" key="2">
    <source>
        <dbReference type="Proteomes" id="UP001189624"/>
    </source>
</evidence>
<organism evidence="1 2">
    <name type="scientific">Sphenostylis stenocarpa</name>
    <dbReference type="NCBI Taxonomy" id="92480"/>
    <lineage>
        <taxon>Eukaryota</taxon>
        <taxon>Viridiplantae</taxon>
        <taxon>Streptophyta</taxon>
        <taxon>Embryophyta</taxon>
        <taxon>Tracheophyta</taxon>
        <taxon>Spermatophyta</taxon>
        <taxon>Magnoliopsida</taxon>
        <taxon>eudicotyledons</taxon>
        <taxon>Gunneridae</taxon>
        <taxon>Pentapetalae</taxon>
        <taxon>rosids</taxon>
        <taxon>fabids</taxon>
        <taxon>Fabales</taxon>
        <taxon>Fabaceae</taxon>
        <taxon>Papilionoideae</taxon>
        <taxon>50 kb inversion clade</taxon>
        <taxon>NPAAA clade</taxon>
        <taxon>indigoferoid/millettioid clade</taxon>
        <taxon>Phaseoleae</taxon>
        <taxon>Sphenostylis</taxon>
    </lineage>
</organism>
<name>A0AA86SRV1_9FABA</name>
<dbReference type="Proteomes" id="UP001189624">
    <property type="component" value="Chromosome 8"/>
</dbReference>
<proteinExistence type="predicted"/>
<dbReference type="Gramene" id="rna-AYBTSS11_LOCUS23412">
    <property type="protein sequence ID" value="CAJ1971411.1"/>
    <property type="gene ID" value="gene-AYBTSS11_LOCUS23412"/>
</dbReference>
<dbReference type="AlphaFoldDB" id="A0AA86SRV1"/>
<dbReference type="EMBL" id="OY731405">
    <property type="protein sequence ID" value="CAJ1971411.1"/>
    <property type="molecule type" value="Genomic_DNA"/>
</dbReference>
<protein>
    <submittedName>
        <fullName evidence="1">Uncharacterized protein</fullName>
    </submittedName>
</protein>
<evidence type="ECO:0000313" key="1">
    <source>
        <dbReference type="EMBL" id="CAJ1971411.1"/>
    </source>
</evidence>
<reference evidence="1" key="1">
    <citation type="submission" date="2023-10" db="EMBL/GenBank/DDBJ databases">
        <authorList>
            <person name="Domelevo Entfellner J.-B."/>
        </authorList>
    </citation>
    <scope>NUCLEOTIDE SEQUENCE</scope>
</reference>
<gene>
    <name evidence="1" type="ORF">AYBTSS11_LOCUS23412</name>
</gene>
<sequence>MNTICLGRSFPLDAYVGDLMVFLSRIWHKVNPMSLLCFRNLGGFGRRQIHDFSSFPDEDYRVEKQHEGRSWSGLLYEVSNQALTWKYENQLAKDIRDLMENWV</sequence>